<feature type="compositionally biased region" description="Acidic residues" evidence="1">
    <location>
        <begin position="16"/>
        <end position="30"/>
    </location>
</feature>
<dbReference type="FunCoup" id="A0A3B3I8N1">
    <property type="interactions" value="1138"/>
</dbReference>
<sequence>MASGKKSALLSSLADYGDDSEPDSDPEPEESEVHGGGSLVLYGYGEEDLNRTEDPGNRESEDEGIKESNSEMDGSDEGRDPDDFEISEKNNMDPGELVALFSERVRNMSPDEIRIPSEPPGRCSSQLQEKIHKLYERKLHGDFDTNSHIQKKKEFRNPSIYEKLIQFCAIDELGMNYPKDVFDPHGWSEDSYYEALAKAQKVEMDKLEKAKKERTKIEFVTGTKKGTNPSSTAASTTSSGSSGSTATGEPAAAGAHATQKHQKLWKGAELLNSRRTQILLLRRNRALLLGPESRSLRETDRSSTLVSDWTNTDEQRKECFRFCCK</sequence>
<feature type="compositionally biased region" description="Low complexity" evidence="1">
    <location>
        <begin position="230"/>
        <end position="257"/>
    </location>
</feature>
<dbReference type="GO" id="GO:0005634">
    <property type="term" value="C:nucleus"/>
    <property type="evidence" value="ECO:0000318"/>
    <property type="project" value="GO_Central"/>
</dbReference>
<proteinExistence type="predicted"/>
<feature type="compositionally biased region" description="Low complexity" evidence="1">
    <location>
        <begin position="1"/>
        <end position="14"/>
    </location>
</feature>
<reference evidence="2" key="3">
    <citation type="submission" date="2025-09" db="UniProtKB">
        <authorList>
            <consortium name="Ensembl"/>
        </authorList>
    </citation>
    <scope>IDENTIFICATION</scope>
    <source>
        <strain evidence="2">Hd-rR</strain>
    </source>
</reference>
<evidence type="ECO:0000313" key="2">
    <source>
        <dbReference type="Ensembl" id="ENSORLP00000040492.1"/>
    </source>
</evidence>
<organism evidence="2 3">
    <name type="scientific">Oryzias latipes</name>
    <name type="common">Japanese rice fish</name>
    <name type="synonym">Japanese killifish</name>
    <dbReference type="NCBI Taxonomy" id="8090"/>
    <lineage>
        <taxon>Eukaryota</taxon>
        <taxon>Metazoa</taxon>
        <taxon>Chordata</taxon>
        <taxon>Craniata</taxon>
        <taxon>Vertebrata</taxon>
        <taxon>Euteleostomi</taxon>
        <taxon>Actinopterygii</taxon>
        <taxon>Neopterygii</taxon>
        <taxon>Teleostei</taxon>
        <taxon>Neoteleostei</taxon>
        <taxon>Acanthomorphata</taxon>
        <taxon>Ovalentaria</taxon>
        <taxon>Atherinomorphae</taxon>
        <taxon>Beloniformes</taxon>
        <taxon>Adrianichthyidae</taxon>
        <taxon>Oryziinae</taxon>
        <taxon>Oryzias</taxon>
    </lineage>
</organism>
<feature type="compositionally biased region" description="Basic and acidic residues" evidence="1">
    <location>
        <begin position="48"/>
        <end position="69"/>
    </location>
</feature>
<protein>
    <submittedName>
        <fullName evidence="2">SAP30 binding protein</fullName>
    </submittedName>
</protein>
<dbReference type="InterPro" id="IPR012479">
    <property type="entry name" value="SAP30BP"/>
</dbReference>
<dbReference type="PANTHER" id="PTHR13464:SF0">
    <property type="entry name" value="SAP30-BINDING PROTEIN"/>
    <property type="match status" value="1"/>
</dbReference>
<name>A0A3B3I8N1_ORYLA</name>
<dbReference type="GeneTree" id="ENSGT00390000007870"/>
<dbReference type="Ensembl" id="ENSORLT00000039204.1">
    <property type="protein sequence ID" value="ENSORLP00000040492.1"/>
    <property type="gene ID" value="ENSORLG00000030062.1"/>
</dbReference>
<evidence type="ECO:0000256" key="1">
    <source>
        <dbReference type="SAM" id="MobiDB-lite"/>
    </source>
</evidence>
<feature type="region of interest" description="Disordered" evidence="1">
    <location>
        <begin position="1"/>
        <end position="95"/>
    </location>
</feature>
<dbReference type="GO" id="GO:0006355">
    <property type="term" value="P:regulation of DNA-templated transcription"/>
    <property type="evidence" value="ECO:0007669"/>
    <property type="project" value="InterPro"/>
</dbReference>
<gene>
    <name evidence="2" type="primary">SAP30BP</name>
    <name evidence="2" type="synonym">sap30bp</name>
</gene>
<dbReference type="Bgee" id="ENSORLG00000030062">
    <property type="expression patterns" value="Expressed in gastrula and 14 other cell types or tissues"/>
</dbReference>
<dbReference type="PANTHER" id="PTHR13464">
    <property type="entry name" value="TRANSCRIPTIONAL REGULATOR PROTEIN HCNGP"/>
    <property type="match status" value="1"/>
</dbReference>
<reference evidence="2" key="2">
    <citation type="submission" date="2025-08" db="UniProtKB">
        <authorList>
            <consortium name="Ensembl"/>
        </authorList>
    </citation>
    <scope>IDENTIFICATION</scope>
    <source>
        <strain evidence="2">Hd-rR</strain>
    </source>
</reference>
<dbReference type="Proteomes" id="UP000001038">
    <property type="component" value="Chromosome 19"/>
</dbReference>
<dbReference type="InParanoid" id="A0A3B3I8N1"/>
<keyword evidence="3" id="KW-1185">Reference proteome</keyword>
<dbReference type="AlphaFoldDB" id="A0A3B3I8N1"/>
<dbReference type="STRING" id="8090.ENSORLP00000040492"/>
<dbReference type="Pfam" id="PF07818">
    <property type="entry name" value="HCNGP"/>
    <property type="match status" value="1"/>
</dbReference>
<evidence type="ECO:0000313" key="3">
    <source>
        <dbReference type="Proteomes" id="UP000001038"/>
    </source>
</evidence>
<feature type="compositionally biased region" description="Acidic residues" evidence="1">
    <location>
        <begin position="73"/>
        <end position="85"/>
    </location>
</feature>
<accession>A0A3B3I8N1</accession>
<reference evidence="2 3" key="1">
    <citation type="journal article" date="2007" name="Nature">
        <title>The medaka draft genome and insights into vertebrate genome evolution.</title>
        <authorList>
            <person name="Kasahara M."/>
            <person name="Naruse K."/>
            <person name="Sasaki S."/>
            <person name="Nakatani Y."/>
            <person name="Qu W."/>
            <person name="Ahsan B."/>
            <person name="Yamada T."/>
            <person name="Nagayasu Y."/>
            <person name="Doi K."/>
            <person name="Kasai Y."/>
            <person name="Jindo T."/>
            <person name="Kobayashi D."/>
            <person name="Shimada A."/>
            <person name="Toyoda A."/>
            <person name="Kuroki Y."/>
            <person name="Fujiyama A."/>
            <person name="Sasaki T."/>
            <person name="Shimizu A."/>
            <person name="Asakawa S."/>
            <person name="Shimizu N."/>
            <person name="Hashimoto S."/>
            <person name="Yang J."/>
            <person name="Lee Y."/>
            <person name="Matsushima K."/>
            <person name="Sugano S."/>
            <person name="Sakaizumi M."/>
            <person name="Narita T."/>
            <person name="Ohishi K."/>
            <person name="Haga S."/>
            <person name="Ohta F."/>
            <person name="Nomoto H."/>
            <person name="Nogata K."/>
            <person name="Morishita T."/>
            <person name="Endo T."/>
            <person name="Shin-I T."/>
            <person name="Takeda H."/>
            <person name="Morishita S."/>
            <person name="Kohara Y."/>
        </authorList>
    </citation>
    <scope>NUCLEOTIDE SEQUENCE [LARGE SCALE GENOMIC DNA]</scope>
    <source>
        <strain evidence="2 3">Hd-rR</strain>
    </source>
</reference>
<feature type="region of interest" description="Disordered" evidence="1">
    <location>
        <begin position="220"/>
        <end position="259"/>
    </location>
</feature>